<proteinExistence type="predicted"/>
<reference evidence="1 2" key="1">
    <citation type="submission" date="2016-01" db="EMBL/GenBank/DDBJ databases">
        <authorList>
            <person name="Regsiter A."/>
            <person name="william w."/>
        </authorList>
    </citation>
    <scope>NUCLEOTIDE SEQUENCE [LARGE SCALE GENOMIC DNA]</scope>
    <source>
        <strain evidence="1 2">B6</strain>
    </source>
</reference>
<comment type="caution">
    <text evidence="1">The sequence shown here is derived from an EMBL/GenBank/DDBJ whole genome shotgun (WGS) entry which is preliminary data.</text>
</comment>
<protein>
    <submittedName>
        <fullName evidence="1">Uncharacterized protein</fullName>
    </submittedName>
</protein>
<sequence>MGPGFRRLQMRDDMMIGVVTPGKLNVGNPSASTIAGLFMPDLSLVTE</sequence>
<dbReference type="AlphaFoldDB" id="A0A822VDI9"/>
<dbReference type="Proteomes" id="UP000192074">
    <property type="component" value="Unassembled WGS sequence"/>
</dbReference>
<accession>A0A822VDI9</accession>
<name>A0A822VDI9_AGRTU</name>
<dbReference type="EMBL" id="FCNL01000040">
    <property type="protein sequence ID" value="CVI24734.1"/>
    <property type="molecule type" value="Genomic_DNA"/>
</dbReference>
<gene>
    <name evidence="1" type="ORF">AGR4A_pAt10271</name>
</gene>
<organism evidence="1 2">
    <name type="scientific">Agrobacterium tumefaciens str. B6</name>
    <dbReference type="NCBI Taxonomy" id="1183423"/>
    <lineage>
        <taxon>Bacteria</taxon>
        <taxon>Pseudomonadati</taxon>
        <taxon>Pseudomonadota</taxon>
        <taxon>Alphaproteobacteria</taxon>
        <taxon>Hyphomicrobiales</taxon>
        <taxon>Rhizobiaceae</taxon>
        <taxon>Rhizobium/Agrobacterium group</taxon>
        <taxon>Agrobacterium</taxon>
        <taxon>Agrobacterium tumefaciens complex</taxon>
    </lineage>
</organism>
<evidence type="ECO:0000313" key="2">
    <source>
        <dbReference type="Proteomes" id="UP000192074"/>
    </source>
</evidence>
<evidence type="ECO:0000313" key="1">
    <source>
        <dbReference type="EMBL" id="CVI24734.1"/>
    </source>
</evidence>